<feature type="chain" id="PRO_5042267618" evidence="1">
    <location>
        <begin position="19"/>
        <end position="113"/>
    </location>
</feature>
<accession>A0AAD8HD07</accession>
<gene>
    <name evidence="2" type="ORF">POM88_040833</name>
</gene>
<protein>
    <submittedName>
        <fullName evidence="2">Uncharacterized protein</fullName>
    </submittedName>
</protein>
<evidence type="ECO:0000256" key="1">
    <source>
        <dbReference type="SAM" id="SignalP"/>
    </source>
</evidence>
<dbReference type="Proteomes" id="UP001237642">
    <property type="component" value="Unassembled WGS sequence"/>
</dbReference>
<sequence length="113" mass="12632">MQVFLFWLFQMVAEQILKLEPNIEVYCKPKCKPKCADDDDELVEVLGEVGSVRDALIQIVLRLRDDVLKDREVNQNPSDGVGLHSLYPVSADFSVPPVLPSIPPVGHFSLSRG</sequence>
<reference evidence="2" key="2">
    <citation type="submission" date="2023-05" db="EMBL/GenBank/DDBJ databases">
        <authorList>
            <person name="Schelkunov M.I."/>
        </authorList>
    </citation>
    <scope>NUCLEOTIDE SEQUENCE</scope>
    <source>
        <strain evidence="2">Hsosn_3</strain>
        <tissue evidence="2">Leaf</tissue>
    </source>
</reference>
<evidence type="ECO:0000313" key="3">
    <source>
        <dbReference type="Proteomes" id="UP001237642"/>
    </source>
</evidence>
<organism evidence="2 3">
    <name type="scientific">Heracleum sosnowskyi</name>
    <dbReference type="NCBI Taxonomy" id="360622"/>
    <lineage>
        <taxon>Eukaryota</taxon>
        <taxon>Viridiplantae</taxon>
        <taxon>Streptophyta</taxon>
        <taxon>Embryophyta</taxon>
        <taxon>Tracheophyta</taxon>
        <taxon>Spermatophyta</taxon>
        <taxon>Magnoliopsida</taxon>
        <taxon>eudicotyledons</taxon>
        <taxon>Gunneridae</taxon>
        <taxon>Pentapetalae</taxon>
        <taxon>asterids</taxon>
        <taxon>campanulids</taxon>
        <taxon>Apiales</taxon>
        <taxon>Apiaceae</taxon>
        <taxon>Apioideae</taxon>
        <taxon>apioid superclade</taxon>
        <taxon>Tordylieae</taxon>
        <taxon>Tordyliinae</taxon>
        <taxon>Heracleum</taxon>
    </lineage>
</organism>
<comment type="caution">
    <text evidence="2">The sequence shown here is derived from an EMBL/GenBank/DDBJ whole genome shotgun (WGS) entry which is preliminary data.</text>
</comment>
<name>A0AAD8HD07_9APIA</name>
<keyword evidence="1" id="KW-0732">Signal</keyword>
<feature type="signal peptide" evidence="1">
    <location>
        <begin position="1"/>
        <end position="18"/>
    </location>
</feature>
<reference evidence="2" key="1">
    <citation type="submission" date="2023-02" db="EMBL/GenBank/DDBJ databases">
        <title>Genome of toxic invasive species Heracleum sosnowskyi carries increased number of genes despite the absence of recent whole-genome duplications.</title>
        <authorList>
            <person name="Schelkunov M."/>
            <person name="Shtratnikova V."/>
            <person name="Makarenko M."/>
            <person name="Klepikova A."/>
            <person name="Omelchenko D."/>
            <person name="Novikova G."/>
            <person name="Obukhova E."/>
            <person name="Bogdanov V."/>
            <person name="Penin A."/>
            <person name="Logacheva M."/>
        </authorList>
    </citation>
    <scope>NUCLEOTIDE SEQUENCE</scope>
    <source>
        <strain evidence="2">Hsosn_3</strain>
        <tissue evidence="2">Leaf</tissue>
    </source>
</reference>
<proteinExistence type="predicted"/>
<keyword evidence="3" id="KW-1185">Reference proteome</keyword>
<evidence type="ECO:0000313" key="2">
    <source>
        <dbReference type="EMBL" id="KAK1365272.1"/>
    </source>
</evidence>
<dbReference type="AlphaFoldDB" id="A0AAD8HD07"/>
<dbReference type="EMBL" id="JAUIZM010000009">
    <property type="protein sequence ID" value="KAK1365272.1"/>
    <property type="molecule type" value="Genomic_DNA"/>
</dbReference>